<proteinExistence type="predicted"/>
<gene>
    <name evidence="3" type="ORF">R3W88_032178</name>
</gene>
<evidence type="ECO:0000256" key="1">
    <source>
        <dbReference type="ARBA" id="ARBA00022540"/>
    </source>
</evidence>
<sequence length="88" mass="9480">MPTDLDDETEEMIGDILGVEVFRQTIEGILLLVPFIAGTVNRGSEAIAAGLIVNDWTGFTGSNTTATEVSVIERVFKLREAQPTAIVD</sequence>
<dbReference type="PANTHER" id="PTHR10784">
    <property type="entry name" value="TRANSLATION INITIATION FACTOR 6"/>
    <property type="match status" value="1"/>
</dbReference>
<keyword evidence="4" id="KW-1185">Reference proteome</keyword>
<dbReference type="InterPro" id="IPR002769">
    <property type="entry name" value="eIF6"/>
</dbReference>
<name>A0AAV9LNF7_9SOLN</name>
<evidence type="ECO:0000256" key="2">
    <source>
        <dbReference type="ARBA" id="ARBA00022917"/>
    </source>
</evidence>
<protein>
    <submittedName>
        <fullName evidence="3">Uncharacterized protein</fullName>
    </submittedName>
</protein>
<organism evidence="3 4">
    <name type="scientific">Solanum pinnatisectum</name>
    <name type="common">tansyleaf nightshade</name>
    <dbReference type="NCBI Taxonomy" id="50273"/>
    <lineage>
        <taxon>Eukaryota</taxon>
        <taxon>Viridiplantae</taxon>
        <taxon>Streptophyta</taxon>
        <taxon>Embryophyta</taxon>
        <taxon>Tracheophyta</taxon>
        <taxon>Spermatophyta</taxon>
        <taxon>Magnoliopsida</taxon>
        <taxon>eudicotyledons</taxon>
        <taxon>Gunneridae</taxon>
        <taxon>Pentapetalae</taxon>
        <taxon>asterids</taxon>
        <taxon>lamiids</taxon>
        <taxon>Solanales</taxon>
        <taxon>Solanaceae</taxon>
        <taxon>Solanoideae</taxon>
        <taxon>Solaneae</taxon>
        <taxon>Solanum</taxon>
    </lineage>
</organism>
<dbReference type="GO" id="GO:0003743">
    <property type="term" value="F:translation initiation factor activity"/>
    <property type="evidence" value="ECO:0007669"/>
    <property type="project" value="UniProtKB-KW"/>
</dbReference>
<dbReference type="GO" id="GO:0043022">
    <property type="term" value="F:ribosome binding"/>
    <property type="evidence" value="ECO:0007669"/>
    <property type="project" value="InterPro"/>
</dbReference>
<accession>A0AAV9LNF7</accession>
<dbReference type="Gene3D" id="3.75.10.10">
    <property type="entry name" value="L-arginine/glycine Amidinotransferase, Chain A"/>
    <property type="match status" value="2"/>
</dbReference>
<evidence type="ECO:0000313" key="4">
    <source>
        <dbReference type="Proteomes" id="UP001311915"/>
    </source>
</evidence>
<dbReference type="SUPFAM" id="SSF55909">
    <property type="entry name" value="Pentein"/>
    <property type="match status" value="1"/>
</dbReference>
<dbReference type="Proteomes" id="UP001311915">
    <property type="component" value="Unassembled WGS sequence"/>
</dbReference>
<comment type="caution">
    <text evidence="3">The sequence shown here is derived from an EMBL/GenBank/DDBJ whole genome shotgun (WGS) entry which is preliminary data.</text>
</comment>
<keyword evidence="1" id="KW-0396">Initiation factor</keyword>
<dbReference type="AlphaFoldDB" id="A0AAV9LNF7"/>
<reference evidence="3 4" key="1">
    <citation type="submission" date="2023-10" db="EMBL/GenBank/DDBJ databases">
        <title>Genome-Wide Identification Analysis in wild type Solanum Pinnatisectum Reveals Some Genes Defensing Phytophthora Infestans.</title>
        <authorList>
            <person name="Sun C."/>
        </authorList>
    </citation>
    <scope>NUCLEOTIDE SEQUENCE [LARGE SCALE GENOMIC DNA]</scope>
    <source>
        <strain evidence="3">LQN</strain>
        <tissue evidence="3">Leaf</tissue>
    </source>
</reference>
<keyword evidence="2" id="KW-0648">Protein biosynthesis</keyword>
<dbReference type="GO" id="GO:0042256">
    <property type="term" value="P:cytosolic ribosome assembly"/>
    <property type="evidence" value="ECO:0007669"/>
    <property type="project" value="InterPro"/>
</dbReference>
<evidence type="ECO:0000313" key="3">
    <source>
        <dbReference type="EMBL" id="KAK4727261.1"/>
    </source>
</evidence>
<dbReference type="EMBL" id="JAWPEI010000005">
    <property type="protein sequence ID" value="KAK4727261.1"/>
    <property type="molecule type" value="Genomic_DNA"/>
</dbReference>
<dbReference type="Pfam" id="PF01912">
    <property type="entry name" value="eIF-6"/>
    <property type="match status" value="1"/>
</dbReference>